<feature type="transmembrane region" description="Helical" evidence="2">
    <location>
        <begin position="157"/>
        <end position="177"/>
    </location>
</feature>
<dbReference type="CDD" id="cd01949">
    <property type="entry name" value="GGDEF"/>
    <property type="match status" value="1"/>
</dbReference>
<dbReference type="EC" id="2.7.7.65" evidence="1"/>
<proteinExistence type="predicted"/>
<feature type="transmembrane region" description="Helical" evidence="2">
    <location>
        <begin position="49"/>
        <end position="70"/>
    </location>
</feature>
<dbReference type="SUPFAM" id="SSF55073">
    <property type="entry name" value="Nucleotide cyclase"/>
    <property type="match status" value="1"/>
</dbReference>
<keyword evidence="2" id="KW-0472">Membrane</keyword>
<feature type="transmembrane region" description="Helical" evidence="2">
    <location>
        <begin position="91"/>
        <end position="112"/>
    </location>
</feature>
<keyword evidence="2" id="KW-0812">Transmembrane</keyword>
<dbReference type="RefSeq" id="WP_194931228.1">
    <property type="nucleotide sequence ID" value="NZ_JADLZT010000006.1"/>
</dbReference>
<dbReference type="Gene3D" id="3.30.70.270">
    <property type="match status" value="1"/>
</dbReference>
<feature type="transmembrane region" description="Helical" evidence="2">
    <location>
        <begin position="124"/>
        <end position="145"/>
    </location>
</feature>
<name>A0ABS0B6I6_9GAMM</name>
<dbReference type="PANTHER" id="PTHR45138">
    <property type="entry name" value="REGULATORY COMPONENTS OF SENSORY TRANSDUCTION SYSTEM"/>
    <property type="match status" value="1"/>
</dbReference>
<dbReference type="Pfam" id="PF05230">
    <property type="entry name" value="MASE2"/>
    <property type="match status" value="1"/>
</dbReference>
<dbReference type="EMBL" id="JADLZT010000006">
    <property type="protein sequence ID" value="MBF6024620.1"/>
    <property type="molecule type" value="Genomic_DNA"/>
</dbReference>
<evidence type="ECO:0000313" key="5">
    <source>
        <dbReference type="Proteomes" id="UP001429984"/>
    </source>
</evidence>
<dbReference type="SMART" id="SM00267">
    <property type="entry name" value="GGDEF"/>
    <property type="match status" value="1"/>
</dbReference>
<evidence type="ECO:0000259" key="3">
    <source>
        <dbReference type="PROSITE" id="PS50887"/>
    </source>
</evidence>
<keyword evidence="2" id="KW-1133">Transmembrane helix</keyword>
<feature type="domain" description="GGDEF" evidence="3">
    <location>
        <begin position="222"/>
        <end position="354"/>
    </location>
</feature>
<dbReference type="Pfam" id="PF00990">
    <property type="entry name" value="GGDEF"/>
    <property type="match status" value="1"/>
</dbReference>
<dbReference type="InterPro" id="IPR000160">
    <property type="entry name" value="GGDEF_dom"/>
</dbReference>
<dbReference type="InterPro" id="IPR007894">
    <property type="entry name" value="MASE2"/>
</dbReference>
<dbReference type="InterPro" id="IPR050469">
    <property type="entry name" value="Diguanylate_Cyclase"/>
</dbReference>
<evidence type="ECO:0000313" key="4">
    <source>
        <dbReference type="EMBL" id="MBF6024620.1"/>
    </source>
</evidence>
<gene>
    <name evidence="4" type="ORF">IU514_11325</name>
</gene>
<dbReference type="Proteomes" id="UP001429984">
    <property type="component" value="Unassembled WGS sequence"/>
</dbReference>
<comment type="caution">
    <text evidence="4">The sequence shown here is derived from an EMBL/GenBank/DDBJ whole genome shotgun (WGS) entry which is preliminary data.</text>
</comment>
<evidence type="ECO:0000256" key="1">
    <source>
        <dbReference type="ARBA" id="ARBA00012528"/>
    </source>
</evidence>
<feature type="transmembrane region" description="Helical" evidence="2">
    <location>
        <begin position="26"/>
        <end position="43"/>
    </location>
</feature>
<reference evidence="4 5" key="1">
    <citation type="submission" date="2020-11" db="EMBL/GenBank/DDBJ databases">
        <title>Draft Genome Sequence and Secondary Metabolite Biosynthetic Potential of the Lysobacter niastensis Type strain DSM 18481.</title>
        <authorList>
            <person name="Turrini P."/>
            <person name="Artuso I."/>
            <person name="Tescari M."/>
            <person name="Lugli G.A."/>
            <person name="Frangipani E."/>
            <person name="Ventura M."/>
            <person name="Visca P."/>
        </authorList>
    </citation>
    <scope>NUCLEOTIDE SEQUENCE [LARGE SCALE GENOMIC DNA]</scope>
    <source>
        <strain evidence="4 5">DSM 18481</strain>
    </source>
</reference>
<sequence>MKIGTAASDHSAVSDPLRMVARIHRMRTLGLGAGAIAVAGVLYENGASWPVWALLFANGFVWPVVAYFIASRSADPHRAELRNLAFDSAAGGFWVAMMQFNVLPSAVIVVMLSADKLGVGGWRLLRRTATLQVVTCAVTAALLGFPFKPESSMFNILLSLPFMFTYPLAISAVAHALSRKVVRQNRQLDQINRTDGLTGLSNRANWEETARHELERALRTQRPAALMMLDIDDFKRINDQYGHPTGDAVLRRVADTMRDNLRSIDTPARFGGDEFGAVLVELEPADAVALIERIRRSLESARFDEAPGLRFTVSIGIAMADASVTDAGAWVRQADAALYRAKQAGRNRVQVQAAAIPG</sequence>
<dbReference type="InterPro" id="IPR043128">
    <property type="entry name" value="Rev_trsase/Diguanyl_cyclase"/>
</dbReference>
<accession>A0ABS0B6I6</accession>
<keyword evidence="5" id="KW-1185">Reference proteome</keyword>
<dbReference type="NCBIfam" id="TIGR00254">
    <property type="entry name" value="GGDEF"/>
    <property type="match status" value="1"/>
</dbReference>
<dbReference type="PROSITE" id="PS50887">
    <property type="entry name" value="GGDEF"/>
    <property type="match status" value="1"/>
</dbReference>
<evidence type="ECO:0000256" key="2">
    <source>
        <dbReference type="SAM" id="Phobius"/>
    </source>
</evidence>
<organism evidence="4 5">
    <name type="scientific">Lysobacter niastensis</name>
    <dbReference type="NCBI Taxonomy" id="380629"/>
    <lineage>
        <taxon>Bacteria</taxon>
        <taxon>Pseudomonadati</taxon>
        <taxon>Pseudomonadota</taxon>
        <taxon>Gammaproteobacteria</taxon>
        <taxon>Lysobacterales</taxon>
        <taxon>Lysobacteraceae</taxon>
        <taxon>Lysobacter</taxon>
    </lineage>
</organism>
<protein>
    <recommendedName>
        <fullName evidence="1">diguanylate cyclase</fullName>
        <ecNumber evidence="1">2.7.7.65</ecNumber>
    </recommendedName>
</protein>
<dbReference type="PANTHER" id="PTHR45138:SF24">
    <property type="entry name" value="DIGUANYLATE CYCLASE DGCC-RELATED"/>
    <property type="match status" value="1"/>
</dbReference>
<dbReference type="InterPro" id="IPR029787">
    <property type="entry name" value="Nucleotide_cyclase"/>
</dbReference>